<sequence>MTTTGKPAFPTTTAHTVRLRLFQATRRPQMRSSTIETSWGRVRVTGRLGQAHADVFEAICYERIRKGEMADGRIKLLVDPAAVRRRARITSGTQFEAILQDLRMADIEILAPARLACAGHLIDHIDKAQRSDGSYVTRANPLGGDRHLWRVEIGKAFCRLVESDIWVGHDPGTISLLQHGISQAVARHALTHKTEPQGGWLLDGLIRAVAGEVAGDALWNKRRELRADTDRLAEIGIVIDGDRVHSNHQGTPVAKAREPVAKAREPVAKARRPVAKA</sequence>
<dbReference type="STRING" id="292415.Tbd_1824"/>
<gene>
    <name evidence="2" type="ordered locus">Tbd_1824</name>
</gene>
<protein>
    <submittedName>
        <fullName evidence="2">Uncharacterized protein</fullName>
    </submittedName>
</protein>
<dbReference type="HOGENOM" id="CLU_1187918_0_0_4"/>
<organism evidence="2 3">
    <name type="scientific">Thiobacillus denitrificans (strain ATCC 25259 / T1)</name>
    <dbReference type="NCBI Taxonomy" id="292415"/>
    <lineage>
        <taxon>Bacteria</taxon>
        <taxon>Pseudomonadati</taxon>
        <taxon>Pseudomonadota</taxon>
        <taxon>Betaproteobacteria</taxon>
        <taxon>Nitrosomonadales</taxon>
        <taxon>Thiobacillaceae</taxon>
        <taxon>Thiobacillus</taxon>
    </lineage>
</organism>
<dbReference type="EMBL" id="CP000116">
    <property type="protein sequence ID" value="AAZ97777.1"/>
    <property type="molecule type" value="Genomic_DNA"/>
</dbReference>
<reference evidence="2 3" key="1">
    <citation type="journal article" date="2006" name="J. Bacteriol.">
        <title>The genome sequence of the obligately chemolithoautotrophic, facultatively anaerobic bacterium Thiobacillus denitrificans.</title>
        <authorList>
            <person name="Beller H.R."/>
            <person name="Chain P.S."/>
            <person name="Letain T.E."/>
            <person name="Chakicherla A."/>
            <person name="Larimer F.W."/>
            <person name="Richardson P.M."/>
            <person name="Coleman M.A."/>
            <person name="Wood A.P."/>
            <person name="Kelly D.P."/>
        </authorList>
    </citation>
    <scope>NUCLEOTIDE SEQUENCE [LARGE SCALE GENOMIC DNA]</scope>
    <source>
        <strain evidence="2 3">ATCC 25259</strain>
    </source>
</reference>
<feature type="compositionally biased region" description="Basic and acidic residues" evidence="1">
    <location>
        <begin position="255"/>
        <end position="268"/>
    </location>
</feature>
<evidence type="ECO:0000256" key="1">
    <source>
        <dbReference type="SAM" id="MobiDB-lite"/>
    </source>
</evidence>
<feature type="region of interest" description="Disordered" evidence="1">
    <location>
        <begin position="246"/>
        <end position="277"/>
    </location>
</feature>
<evidence type="ECO:0000313" key="2">
    <source>
        <dbReference type="EMBL" id="AAZ97777.1"/>
    </source>
</evidence>
<evidence type="ECO:0000313" key="3">
    <source>
        <dbReference type="Proteomes" id="UP000008291"/>
    </source>
</evidence>
<accession>Q3SHV6</accession>
<name>Q3SHV6_THIDA</name>
<proteinExistence type="predicted"/>
<keyword evidence="3" id="KW-1185">Reference proteome</keyword>
<dbReference type="eggNOG" id="ENOG502Z7X6">
    <property type="taxonomic scope" value="Bacteria"/>
</dbReference>
<dbReference type="AlphaFoldDB" id="Q3SHV6"/>
<dbReference type="Proteomes" id="UP000008291">
    <property type="component" value="Chromosome"/>
</dbReference>
<dbReference type="KEGG" id="tbd:Tbd_1824"/>